<evidence type="ECO:0000256" key="5">
    <source>
        <dbReference type="PIRSR" id="PIRSR001430-1"/>
    </source>
</evidence>
<evidence type="ECO:0000256" key="7">
    <source>
        <dbReference type="RuleBase" id="RU003792"/>
    </source>
</evidence>
<dbReference type="EC" id="5.4.99.12" evidence="4"/>
<keyword evidence="10" id="KW-1185">Reference proteome</keyword>
<dbReference type="Pfam" id="PF01416">
    <property type="entry name" value="PseudoU_synth_1"/>
    <property type="match status" value="1"/>
</dbReference>
<protein>
    <recommendedName>
        <fullName evidence="4">tRNA pseudouridine synthase A</fullName>
        <ecNumber evidence="4">5.4.99.12</ecNumber>
    </recommendedName>
    <alternativeName>
        <fullName evidence="4">tRNA pseudouridine(38-40) synthase</fullName>
    </alternativeName>
    <alternativeName>
        <fullName evidence="4">tRNA pseudouridylate synthase I</fullName>
    </alternativeName>
    <alternativeName>
        <fullName evidence="4">tRNA-uridine isomerase I</fullName>
    </alternativeName>
</protein>
<dbReference type="AlphaFoldDB" id="A0A7J5C114"/>
<evidence type="ECO:0000256" key="1">
    <source>
        <dbReference type="ARBA" id="ARBA00009375"/>
    </source>
</evidence>
<feature type="active site" description="Nucleophile" evidence="4 5">
    <location>
        <position position="71"/>
    </location>
</feature>
<evidence type="ECO:0000256" key="3">
    <source>
        <dbReference type="ARBA" id="ARBA00023235"/>
    </source>
</evidence>
<dbReference type="Gene3D" id="3.30.70.580">
    <property type="entry name" value="Pseudouridine synthase I, catalytic domain, N-terminal subdomain"/>
    <property type="match status" value="1"/>
</dbReference>
<dbReference type="HAMAP" id="MF_00171">
    <property type="entry name" value="TruA"/>
    <property type="match status" value="1"/>
</dbReference>
<dbReference type="Proteomes" id="UP000467240">
    <property type="component" value="Unassembled WGS sequence"/>
</dbReference>
<gene>
    <name evidence="4 9" type="primary">truA</name>
    <name evidence="9" type="ORF">F8O01_02325</name>
</gene>
<dbReference type="InterPro" id="IPR020103">
    <property type="entry name" value="PsdUridine_synth_cat_dom_sf"/>
</dbReference>
<feature type="binding site" evidence="4 6">
    <location>
        <position position="143"/>
    </location>
    <ligand>
        <name>substrate</name>
    </ligand>
</feature>
<comment type="catalytic activity">
    <reaction evidence="4 7">
        <text>uridine(38/39/40) in tRNA = pseudouridine(38/39/40) in tRNA</text>
        <dbReference type="Rhea" id="RHEA:22376"/>
        <dbReference type="Rhea" id="RHEA-COMP:10085"/>
        <dbReference type="Rhea" id="RHEA-COMP:10087"/>
        <dbReference type="ChEBI" id="CHEBI:65314"/>
        <dbReference type="ChEBI" id="CHEBI:65315"/>
        <dbReference type="EC" id="5.4.99.12"/>
    </reaction>
</comment>
<evidence type="ECO:0000259" key="8">
    <source>
        <dbReference type="Pfam" id="PF01416"/>
    </source>
</evidence>
<dbReference type="InterPro" id="IPR020097">
    <property type="entry name" value="PsdUridine_synth_TruA_a/b_dom"/>
</dbReference>
<keyword evidence="2 4" id="KW-0819">tRNA processing</keyword>
<name>A0A7J5C114_9MICO</name>
<organism evidence="9 10">
    <name type="scientific">Pseudoclavibacter chungangensis</name>
    <dbReference type="NCBI Taxonomy" id="587635"/>
    <lineage>
        <taxon>Bacteria</taxon>
        <taxon>Bacillati</taxon>
        <taxon>Actinomycetota</taxon>
        <taxon>Actinomycetes</taxon>
        <taxon>Micrococcales</taxon>
        <taxon>Microbacteriaceae</taxon>
        <taxon>Pseudoclavibacter</taxon>
    </lineage>
</organism>
<comment type="similarity">
    <text evidence="1 4 7">Belongs to the tRNA pseudouridine synthase TruA family.</text>
</comment>
<comment type="function">
    <text evidence="4">Formation of pseudouridine at positions 38, 39 and 40 in the anticodon stem and loop of transfer RNAs.</text>
</comment>
<dbReference type="SUPFAM" id="SSF55120">
    <property type="entry name" value="Pseudouridine synthase"/>
    <property type="match status" value="1"/>
</dbReference>
<dbReference type="InterPro" id="IPR001406">
    <property type="entry name" value="PsdUridine_synth_TruA"/>
</dbReference>
<evidence type="ECO:0000256" key="2">
    <source>
        <dbReference type="ARBA" id="ARBA00022694"/>
    </source>
</evidence>
<comment type="subunit">
    <text evidence="4">Homodimer.</text>
</comment>
<dbReference type="OrthoDB" id="9811823at2"/>
<dbReference type="CDD" id="cd02570">
    <property type="entry name" value="PseudoU_synth_EcTruA"/>
    <property type="match status" value="1"/>
</dbReference>
<dbReference type="PIRSF" id="PIRSF001430">
    <property type="entry name" value="tRNA_psdUrid_synth"/>
    <property type="match status" value="1"/>
</dbReference>
<evidence type="ECO:0000256" key="4">
    <source>
        <dbReference type="HAMAP-Rule" id="MF_00171"/>
    </source>
</evidence>
<dbReference type="GO" id="GO:0031119">
    <property type="term" value="P:tRNA pseudouridine synthesis"/>
    <property type="evidence" value="ECO:0007669"/>
    <property type="project" value="UniProtKB-UniRule"/>
</dbReference>
<reference evidence="9 10" key="1">
    <citation type="submission" date="2019-09" db="EMBL/GenBank/DDBJ databases">
        <title>Phylogeny of genus Pseudoclavibacter and closely related genus.</title>
        <authorList>
            <person name="Li Y."/>
        </authorList>
    </citation>
    <scope>NUCLEOTIDE SEQUENCE [LARGE SCALE GENOMIC DNA]</scope>
    <source>
        <strain evidence="9 10">DSM 23821</strain>
    </source>
</reference>
<dbReference type="InterPro" id="IPR020094">
    <property type="entry name" value="TruA/RsuA/RluB/E/F_N"/>
</dbReference>
<comment type="caution">
    <text evidence="9">The sequence shown here is derived from an EMBL/GenBank/DDBJ whole genome shotgun (WGS) entry which is preliminary data.</text>
</comment>
<evidence type="ECO:0000313" key="10">
    <source>
        <dbReference type="Proteomes" id="UP000467240"/>
    </source>
</evidence>
<dbReference type="Gene3D" id="3.30.70.660">
    <property type="entry name" value="Pseudouridine synthase I, catalytic domain, C-terminal subdomain"/>
    <property type="match status" value="1"/>
</dbReference>
<dbReference type="PANTHER" id="PTHR11142">
    <property type="entry name" value="PSEUDOURIDYLATE SYNTHASE"/>
    <property type="match status" value="1"/>
</dbReference>
<evidence type="ECO:0000313" key="9">
    <source>
        <dbReference type="EMBL" id="KAB1662316.1"/>
    </source>
</evidence>
<accession>A0A7J5C114</accession>
<feature type="domain" description="Pseudouridine synthase I TruA alpha/beta" evidence="8">
    <location>
        <begin position="177"/>
        <end position="279"/>
    </location>
</feature>
<keyword evidence="3 4" id="KW-0413">Isomerase</keyword>
<sequence length="307" mass="33298">MPGETVAARDADANGGPVRVRVDIAYDGTAFSGWAAQPRLRTVQGVLEEALRILYRDLPAGPLLTVAGRTDAGVHALGQVAHLDLPAEAWERTARRGGREDAANALVRRLGGVLGADSDVVVTDVALAPPGFDARFSALWRRYEYRLADLDAPTNPLERHRTAQVRQRLDLDAMNEAAALLVGLHDFAGFCKPRAHATTIRTLQEFAWTRDERGVFTARVRADAFCHSMVRSLVGMCAAAGAGRLELGRVAELLHASERSNAFPVLAARGLTLLEIGYPEAERFAVRAEQTRARRHLTLVEAEPGEG</sequence>
<dbReference type="InterPro" id="IPR020095">
    <property type="entry name" value="PsdUridine_synth_TruA_C"/>
</dbReference>
<dbReference type="PANTHER" id="PTHR11142:SF0">
    <property type="entry name" value="TRNA PSEUDOURIDINE SYNTHASE-LIKE 1"/>
    <property type="match status" value="1"/>
</dbReference>
<proteinExistence type="inferred from homology"/>
<evidence type="ECO:0000256" key="6">
    <source>
        <dbReference type="PIRSR" id="PIRSR001430-2"/>
    </source>
</evidence>
<comment type="caution">
    <text evidence="4">Lacks conserved residue(s) required for the propagation of feature annotation.</text>
</comment>
<dbReference type="NCBIfam" id="TIGR00071">
    <property type="entry name" value="hisT_truA"/>
    <property type="match status" value="1"/>
</dbReference>
<dbReference type="FunFam" id="3.30.70.580:FF:000008">
    <property type="entry name" value="tRNA pseudouridine synthase A"/>
    <property type="match status" value="1"/>
</dbReference>
<dbReference type="EMBL" id="WBJZ01000002">
    <property type="protein sequence ID" value="KAB1662316.1"/>
    <property type="molecule type" value="Genomic_DNA"/>
</dbReference>
<dbReference type="GO" id="GO:0160147">
    <property type="term" value="F:tRNA pseudouridine(38-40) synthase activity"/>
    <property type="evidence" value="ECO:0007669"/>
    <property type="project" value="UniProtKB-EC"/>
</dbReference>
<dbReference type="RefSeq" id="WP_158039255.1">
    <property type="nucleotide sequence ID" value="NZ_JACCFV010000001.1"/>
</dbReference>
<dbReference type="GO" id="GO:0003723">
    <property type="term" value="F:RNA binding"/>
    <property type="evidence" value="ECO:0007669"/>
    <property type="project" value="InterPro"/>
</dbReference>